<reference evidence="3" key="1">
    <citation type="submission" date="2017-02" db="EMBL/GenBank/DDBJ databases">
        <authorList>
            <person name="Varghese N."/>
            <person name="Submissions S."/>
        </authorList>
    </citation>
    <scope>NUCLEOTIDE SEQUENCE [LARGE SCALE GENOMIC DNA]</scope>
    <source>
        <strain evidence="3">DSM 3072</strain>
    </source>
</reference>
<dbReference type="EMBL" id="FUXX01000016">
    <property type="protein sequence ID" value="SKA61930.1"/>
    <property type="molecule type" value="Genomic_DNA"/>
</dbReference>
<dbReference type="InterPro" id="IPR036736">
    <property type="entry name" value="ACP-like_sf"/>
</dbReference>
<accession>A0A1T4VAA5</accession>
<dbReference type="SUPFAM" id="SSF47336">
    <property type="entry name" value="ACP-like"/>
    <property type="match status" value="1"/>
</dbReference>
<evidence type="ECO:0000259" key="1">
    <source>
        <dbReference type="PROSITE" id="PS50075"/>
    </source>
</evidence>
<dbReference type="InterPro" id="IPR009081">
    <property type="entry name" value="PP-bd_ACP"/>
</dbReference>
<evidence type="ECO:0000313" key="2">
    <source>
        <dbReference type="EMBL" id="SKA61930.1"/>
    </source>
</evidence>
<dbReference type="Gene3D" id="1.10.1200.10">
    <property type="entry name" value="ACP-like"/>
    <property type="match status" value="1"/>
</dbReference>
<keyword evidence="3" id="KW-1185">Reference proteome</keyword>
<proteinExistence type="predicted"/>
<dbReference type="PROSITE" id="PS50075">
    <property type="entry name" value="CARRIER"/>
    <property type="match status" value="1"/>
</dbReference>
<dbReference type="AlphaFoldDB" id="A0A1T4VAA5"/>
<dbReference type="Proteomes" id="UP000242432">
    <property type="component" value="Unassembled WGS sequence"/>
</dbReference>
<sequence length="71" mass="7860">MNKEEMLQKIIEVIDPIDEITSETVISECDDIDSLALFSLVVFLKNQGKNYSLADLGKCNTVGDLVDLALK</sequence>
<feature type="domain" description="Carrier" evidence="1">
    <location>
        <begin position="1"/>
        <end position="71"/>
    </location>
</feature>
<evidence type="ECO:0000313" key="3">
    <source>
        <dbReference type="Proteomes" id="UP000242432"/>
    </source>
</evidence>
<name>A0A1T4VAA5_9GAMM</name>
<organism evidence="2 3">
    <name type="scientific">Succinivibrio dextrinosolvens DSM 3072</name>
    <dbReference type="NCBI Taxonomy" id="1123324"/>
    <lineage>
        <taxon>Bacteria</taxon>
        <taxon>Pseudomonadati</taxon>
        <taxon>Pseudomonadota</taxon>
        <taxon>Gammaproteobacteria</taxon>
        <taxon>Aeromonadales</taxon>
        <taxon>Succinivibrionaceae</taxon>
        <taxon>Succinivibrio</taxon>
    </lineage>
</organism>
<protein>
    <recommendedName>
        <fullName evidence="1">Carrier domain-containing protein</fullName>
    </recommendedName>
</protein>
<gene>
    <name evidence="2" type="ORF">SAMN02745213_01174</name>
</gene>
<dbReference type="RefSeq" id="WP_078928664.1">
    <property type="nucleotide sequence ID" value="NZ_FUXX01000016.1"/>
</dbReference>